<dbReference type="EMBL" id="JAGFBR010000002">
    <property type="protein sequence ID" value="KAH0469853.1"/>
    <property type="molecule type" value="Genomic_DNA"/>
</dbReference>
<organism evidence="2 3">
    <name type="scientific">Dendrobium chrysotoxum</name>
    <name type="common">Orchid</name>
    <dbReference type="NCBI Taxonomy" id="161865"/>
    <lineage>
        <taxon>Eukaryota</taxon>
        <taxon>Viridiplantae</taxon>
        <taxon>Streptophyta</taxon>
        <taxon>Embryophyta</taxon>
        <taxon>Tracheophyta</taxon>
        <taxon>Spermatophyta</taxon>
        <taxon>Magnoliopsida</taxon>
        <taxon>Liliopsida</taxon>
        <taxon>Asparagales</taxon>
        <taxon>Orchidaceae</taxon>
        <taxon>Epidendroideae</taxon>
        <taxon>Malaxideae</taxon>
        <taxon>Dendrobiinae</taxon>
        <taxon>Dendrobium</taxon>
    </lineage>
</organism>
<dbReference type="SUPFAM" id="SSF48452">
    <property type="entry name" value="TPR-like"/>
    <property type="match status" value="1"/>
</dbReference>
<dbReference type="Proteomes" id="UP000775213">
    <property type="component" value="Unassembled WGS sequence"/>
</dbReference>
<sequence>MEPSRSLSQEKKHWWMMNRKIVNKHIRDARSLIATQDPNAVSAAIGVLDGVLALSPRLEAALELKARSLLFLRRFREVADMLQEHIPSYRVCSAATGDESSGSLSSSGSGRVVWESREGAKLLPKCEDGDGGSRCFSILDIKRKVIAGIHRACDREGQWRYLILGQACCHLGLLEDAMILLQTGRRLASASSRRQSTSHSDDTFSFSPFLPPFPSTNPKTNTNTMTSSFHPSKPPSSFSESASTLLPHIKLLLRRRAAATSALDAGHPNEAARHFSKILETRRGTPHPFATSCLIGRAAAYRAAGRVAESIADCNRALALDPTSIPALLTRADLLESVRCLTDCLRDLDHLKLLYDTIIRDRKLPGPVWRPLNGEIRYRDVPSSLRALTARINGIRQRFAAGEGNNVDYYKLIGVRRGCSRSELERANLVLLLRHKPEKAGAFVDKLDFSDEDLDVDAVRDQARMSALILYRMLQKGYSCIMATIVEDEVVEKKRAVAPPVYQGVFCRDMAAVGTMLSRGISVKYEGLIC</sequence>
<feature type="compositionally biased region" description="Low complexity" evidence="1">
    <location>
        <begin position="227"/>
        <end position="236"/>
    </location>
</feature>
<feature type="compositionally biased region" description="Polar residues" evidence="1">
    <location>
        <begin position="217"/>
        <end position="226"/>
    </location>
</feature>
<dbReference type="InterPro" id="IPR011990">
    <property type="entry name" value="TPR-like_helical_dom_sf"/>
</dbReference>
<evidence type="ECO:0000256" key="1">
    <source>
        <dbReference type="SAM" id="MobiDB-lite"/>
    </source>
</evidence>
<name>A0AAV7HQH7_DENCH</name>
<feature type="region of interest" description="Disordered" evidence="1">
    <location>
        <begin position="215"/>
        <end position="236"/>
    </location>
</feature>
<keyword evidence="3" id="KW-1185">Reference proteome</keyword>
<protein>
    <submittedName>
        <fullName evidence="2">Uncharacterized protein</fullName>
    </submittedName>
</protein>
<accession>A0AAV7HQH7</accession>
<dbReference type="SMART" id="SM00028">
    <property type="entry name" value="TPR"/>
    <property type="match status" value="1"/>
</dbReference>
<dbReference type="Gene3D" id="1.25.40.10">
    <property type="entry name" value="Tetratricopeptide repeat domain"/>
    <property type="match status" value="1"/>
</dbReference>
<reference evidence="2 3" key="1">
    <citation type="journal article" date="2021" name="Hortic Res">
        <title>Chromosome-scale assembly of the Dendrobium chrysotoxum genome enhances the understanding of orchid evolution.</title>
        <authorList>
            <person name="Zhang Y."/>
            <person name="Zhang G.Q."/>
            <person name="Zhang D."/>
            <person name="Liu X.D."/>
            <person name="Xu X.Y."/>
            <person name="Sun W.H."/>
            <person name="Yu X."/>
            <person name="Zhu X."/>
            <person name="Wang Z.W."/>
            <person name="Zhao X."/>
            <person name="Zhong W.Y."/>
            <person name="Chen H."/>
            <person name="Yin W.L."/>
            <person name="Huang T."/>
            <person name="Niu S.C."/>
            <person name="Liu Z.J."/>
        </authorList>
    </citation>
    <scope>NUCLEOTIDE SEQUENCE [LARGE SCALE GENOMIC DNA]</scope>
    <source>
        <strain evidence="2">Lindl</strain>
    </source>
</reference>
<gene>
    <name evidence="2" type="ORF">IEQ34_001411</name>
</gene>
<dbReference type="InterPro" id="IPR019734">
    <property type="entry name" value="TPR_rpt"/>
</dbReference>
<evidence type="ECO:0000313" key="3">
    <source>
        <dbReference type="Proteomes" id="UP000775213"/>
    </source>
</evidence>
<proteinExistence type="predicted"/>
<comment type="caution">
    <text evidence="2">The sequence shown here is derived from an EMBL/GenBank/DDBJ whole genome shotgun (WGS) entry which is preliminary data.</text>
</comment>
<evidence type="ECO:0000313" key="2">
    <source>
        <dbReference type="EMBL" id="KAH0469853.1"/>
    </source>
</evidence>
<dbReference type="PANTHER" id="PTHR46816">
    <property type="entry name" value="OS01G0273500 PROTEIN"/>
    <property type="match status" value="1"/>
</dbReference>
<dbReference type="PANTHER" id="PTHR46816:SF1">
    <property type="entry name" value="TETRATRICOPEPTIDE REPEAT (TPR)-LIKE SUPERFAMILY PROTEIN"/>
    <property type="match status" value="1"/>
</dbReference>
<dbReference type="AlphaFoldDB" id="A0AAV7HQH7"/>